<evidence type="ECO:0008006" key="5">
    <source>
        <dbReference type="Google" id="ProtNLM"/>
    </source>
</evidence>
<sequence>MSRLIRFSMQNAVVVLLIIAMIIGGGLLSVQQMNIEQFPNVDIPYLTVVIPYPGASAEQAMNDIGKPLEAQLRNIKGVKNIYSEGNPNVYYATLEMEMDVKLDEAEREVRDALQRVKLPEEVKQPQFYRQSPSGNPAVYSIGVYAEKEELAKVQQHVEERLLPSLEAIEGVSEIKLTGAEEKKVYVRLIPDALKKHHLTMDQVKQAIIANNLSVPTGEIAFADRRFPIRVNQKLESIEELKQIELPVVKQDLSGLDKAFHSIGDGMNSMGGHLQELGKGMGQLGQVQGWQQQQIHLLAAIQQLAGQQMQDQSRLQQLLAQRQTEPEAVPEEEIQALQQKIRQQEQTLQQLQRQFQQLGQKVSQAGASLSQSHPQSPASPSGNKSNASISAEAKIETLKLGDIAEITYETDEATTLSRVNGKPAVILEVIPETGTNVVSIVEQVEKVLSNHPLPEGYQVEVLRDQSTQIEASVHGMLREALLGALMAVAVTLLFLRNLRSTLIAVISIPLSVLTSLIVLRYLGYTLNLLTLSGIAVAVGRVVDDSIVVIENIFRRVRLSRERDAELVAQSTQEVANAITSSTITTVAVFLPMGFVSGIVGKFFAPLAWTVVISLLFSLLVAVTVVPLFSRLFLLNLKPEEPRVNALQRIYRRVLRWSLHHRLATLSLAFLLLMASVGLMVPRLGFNFLPQEKVLDYAVEVRMPTGTTIKKLDQVTRKVEETLLSKEGIQWVAATVSGKNDYAAIAFKVAEDVPEAEVSSLIGSLRQEFSGLKEAQSVTVTEIGGLVGGQANEFVLVVNGPDIETIRQASDQMLHALKAVPGLADLDTSLKAEIPEVELVLDEDALARHGLNPGMVGMNLRTLIQGEAVTQLSLDGQDTDVMLGLQRKPVSTIEQLGSQEIPNILGEAVQLDQIGQLKEIRSVRSVMRLNQREYAMIQGLITDSNTGKVLEEAKERLEGLKLPDGVSWYFEGASKAMSDGFKNMGIALMLSILLVYVVMAVAFGEALVPFVILFAIPFSVIGALAGLFFLQEPIGMPAMVGLLMLNGIVVTNAIVLLDRVKKNRLQGMPVEEALEEAGMTRLRPILMTAIATIGALTPLLFSTSGGLLSRSLAAVVVGGLTTSTLLTLVIVPVLYHLFLGRKPASSVNQTVAGEM</sequence>
<evidence type="ECO:0000256" key="2">
    <source>
        <dbReference type="SAM" id="Phobius"/>
    </source>
</evidence>
<evidence type="ECO:0000256" key="1">
    <source>
        <dbReference type="SAM" id="MobiDB-lite"/>
    </source>
</evidence>
<proteinExistence type="predicted"/>
<feature type="transmembrane region" description="Helical" evidence="2">
    <location>
        <begin position="1111"/>
        <end position="1136"/>
    </location>
</feature>
<keyword evidence="2" id="KW-0812">Transmembrane</keyword>
<feature type="transmembrane region" description="Helical" evidence="2">
    <location>
        <begin position="12"/>
        <end position="30"/>
    </location>
</feature>
<evidence type="ECO:0000313" key="4">
    <source>
        <dbReference type="Proteomes" id="UP000196475"/>
    </source>
</evidence>
<feature type="transmembrane region" description="Helical" evidence="2">
    <location>
        <begin position="501"/>
        <end position="521"/>
    </location>
</feature>
<feature type="transmembrane region" description="Helical" evidence="2">
    <location>
        <begin position="527"/>
        <end position="552"/>
    </location>
</feature>
<feature type="transmembrane region" description="Helical" evidence="2">
    <location>
        <begin position="661"/>
        <end position="679"/>
    </location>
</feature>
<evidence type="ECO:0000313" key="3">
    <source>
        <dbReference type="EMBL" id="OUM88819.1"/>
    </source>
</evidence>
<dbReference type="SUPFAM" id="SSF82693">
    <property type="entry name" value="Multidrug efflux transporter AcrB pore domain, PN1, PN2, PC1 and PC2 subdomains"/>
    <property type="match status" value="2"/>
</dbReference>
<dbReference type="Proteomes" id="UP000196475">
    <property type="component" value="Unassembled WGS sequence"/>
</dbReference>
<dbReference type="Gene3D" id="1.20.1640.10">
    <property type="entry name" value="Multidrug efflux transporter AcrB transmembrane domain"/>
    <property type="match status" value="2"/>
</dbReference>
<dbReference type="PANTHER" id="PTHR32063">
    <property type="match status" value="1"/>
</dbReference>
<dbReference type="Pfam" id="PF00873">
    <property type="entry name" value="ACR_tran"/>
    <property type="match status" value="2"/>
</dbReference>
<dbReference type="PRINTS" id="PR00702">
    <property type="entry name" value="ACRIFLAVINRP"/>
</dbReference>
<dbReference type="EMBL" id="LZRT01000056">
    <property type="protein sequence ID" value="OUM88819.1"/>
    <property type="molecule type" value="Genomic_DNA"/>
</dbReference>
<dbReference type="Gene3D" id="3.30.70.1320">
    <property type="entry name" value="Multidrug efflux transporter AcrB pore domain like"/>
    <property type="match status" value="1"/>
</dbReference>
<accession>A0A1Y3PWS3</accession>
<dbReference type="Gene3D" id="3.30.70.1430">
    <property type="entry name" value="Multidrug efflux transporter AcrB pore domain"/>
    <property type="match status" value="2"/>
</dbReference>
<feature type="transmembrane region" description="Helical" evidence="2">
    <location>
        <begin position="1082"/>
        <end position="1099"/>
    </location>
</feature>
<dbReference type="InterPro" id="IPR001036">
    <property type="entry name" value="Acrflvin-R"/>
</dbReference>
<organism evidence="3 4">
    <name type="scientific">Bacillus thermozeamaize</name>
    <dbReference type="NCBI Taxonomy" id="230954"/>
    <lineage>
        <taxon>Bacteria</taxon>
        <taxon>Bacillati</taxon>
        <taxon>Bacillota</taxon>
        <taxon>Bacilli</taxon>
        <taxon>Bacillales</taxon>
        <taxon>Bacillaceae</taxon>
        <taxon>Bacillus</taxon>
    </lineage>
</organism>
<feature type="transmembrane region" description="Helical" evidence="2">
    <location>
        <begin position="573"/>
        <end position="593"/>
    </location>
</feature>
<reference evidence="4" key="1">
    <citation type="submission" date="2016-06" db="EMBL/GenBank/DDBJ databases">
        <authorList>
            <person name="Nascimento L."/>
            <person name="Pereira R.V."/>
            <person name="Martins L.F."/>
            <person name="Quaggio R.B."/>
            <person name="Silva A.M."/>
            <person name="Setubal J.C."/>
        </authorList>
    </citation>
    <scope>NUCLEOTIDE SEQUENCE [LARGE SCALE GENOMIC DNA]</scope>
</reference>
<dbReference type="SUPFAM" id="SSF82866">
    <property type="entry name" value="Multidrug efflux transporter AcrB transmembrane domain"/>
    <property type="match status" value="2"/>
</dbReference>
<feature type="region of interest" description="Disordered" evidence="1">
    <location>
        <begin position="361"/>
        <end position="387"/>
    </location>
</feature>
<dbReference type="GO" id="GO:0042910">
    <property type="term" value="F:xenobiotic transmembrane transporter activity"/>
    <property type="evidence" value="ECO:0007669"/>
    <property type="project" value="TreeGrafter"/>
</dbReference>
<comment type="caution">
    <text evidence="3">The sequence shown here is derived from an EMBL/GenBank/DDBJ whole genome shotgun (WGS) entry which is preliminary data.</text>
</comment>
<keyword evidence="2" id="KW-0472">Membrane</keyword>
<dbReference type="AlphaFoldDB" id="A0A1Y3PWS3"/>
<dbReference type="GO" id="GO:0005886">
    <property type="term" value="C:plasma membrane"/>
    <property type="evidence" value="ECO:0007669"/>
    <property type="project" value="TreeGrafter"/>
</dbReference>
<feature type="transmembrane region" description="Helical" evidence="2">
    <location>
        <begin position="1034"/>
        <end position="1055"/>
    </location>
</feature>
<feature type="compositionally biased region" description="Low complexity" evidence="1">
    <location>
        <begin position="366"/>
        <end position="380"/>
    </location>
</feature>
<dbReference type="Gene3D" id="3.30.2090.10">
    <property type="entry name" value="Multidrug efflux transporter AcrB TolC docking domain, DN and DC subdomains"/>
    <property type="match status" value="3"/>
</dbReference>
<feature type="transmembrane region" description="Helical" evidence="2">
    <location>
        <begin position="1008"/>
        <end position="1028"/>
    </location>
</feature>
<dbReference type="SUPFAM" id="SSF82714">
    <property type="entry name" value="Multidrug efflux transporter AcrB TolC docking domain, DN and DC subdomains"/>
    <property type="match status" value="2"/>
</dbReference>
<feature type="transmembrane region" description="Helical" evidence="2">
    <location>
        <begin position="982"/>
        <end position="1001"/>
    </location>
</feature>
<feature type="transmembrane region" description="Helical" evidence="2">
    <location>
        <begin position="475"/>
        <end position="494"/>
    </location>
</feature>
<dbReference type="Gene3D" id="3.30.70.1440">
    <property type="entry name" value="Multidrug efflux transporter AcrB pore domain"/>
    <property type="match status" value="1"/>
</dbReference>
<keyword evidence="2" id="KW-1133">Transmembrane helix</keyword>
<dbReference type="PANTHER" id="PTHR32063:SF0">
    <property type="entry name" value="SWARMING MOTILITY PROTEIN SWRC"/>
    <property type="match status" value="1"/>
</dbReference>
<dbReference type="InterPro" id="IPR027463">
    <property type="entry name" value="AcrB_DN_DC_subdom"/>
</dbReference>
<protein>
    <recommendedName>
        <fullName evidence="5">Acriflavin resistance protein</fullName>
    </recommendedName>
</protein>
<gene>
    <name evidence="3" type="ORF">BAA01_14420</name>
</gene>
<feature type="transmembrane region" description="Helical" evidence="2">
    <location>
        <begin position="605"/>
        <end position="627"/>
    </location>
</feature>
<name>A0A1Y3PWS3_9BACI</name>